<dbReference type="RefSeq" id="WP_328733552.1">
    <property type="nucleotide sequence ID" value="NZ_CP108038.1"/>
</dbReference>
<sequence>MRTALRTDSGGHVRLPAGLLRSMRLLRRTELWEELVQDRWLEMPVLRSVPVLVRLLDDAVLDQERGRGARHRAAHWALLHTTRTARRSTIGAADGRARAGRALLRTGWTRRRHGGTFPACAGIPPHQMVDLMDQLVAVRALAAWCPNRETDEVFWHLTDQRPNNG</sequence>
<evidence type="ECO:0000313" key="1">
    <source>
        <dbReference type="EMBL" id="WUN84652.1"/>
    </source>
</evidence>
<protein>
    <submittedName>
        <fullName evidence="1">Uncharacterized protein</fullName>
    </submittedName>
</protein>
<evidence type="ECO:0000313" key="2">
    <source>
        <dbReference type="Proteomes" id="UP001432071"/>
    </source>
</evidence>
<dbReference type="GeneID" id="93759356"/>
<reference evidence="1" key="1">
    <citation type="submission" date="2022-10" db="EMBL/GenBank/DDBJ databases">
        <title>The complete genomes of actinobacterial strains from the NBC collection.</title>
        <authorList>
            <person name="Joergensen T.S."/>
            <person name="Alvarez Arevalo M."/>
            <person name="Sterndorff E.B."/>
            <person name="Faurdal D."/>
            <person name="Vuksanovic O."/>
            <person name="Mourched A.-S."/>
            <person name="Charusanti P."/>
            <person name="Shaw S."/>
            <person name="Blin K."/>
            <person name="Weber T."/>
        </authorList>
    </citation>
    <scope>NUCLEOTIDE SEQUENCE</scope>
    <source>
        <strain evidence="1">NBC_00302</strain>
    </source>
</reference>
<dbReference type="Proteomes" id="UP001432071">
    <property type="component" value="Chromosome"/>
</dbReference>
<dbReference type="EMBL" id="CP108038">
    <property type="protein sequence ID" value="WUN84652.1"/>
    <property type="molecule type" value="Genomic_DNA"/>
</dbReference>
<gene>
    <name evidence="1" type="ORF">OHT53_00285</name>
</gene>
<keyword evidence="2" id="KW-1185">Reference proteome</keyword>
<name>A0ABZ1QQH6_9ACTN</name>
<organism evidence="1 2">
    <name type="scientific">Streptomyces bobili</name>
    <dbReference type="NCBI Taxonomy" id="67280"/>
    <lineage>
        <taxon>Bacteria</taxon>
        <taxon>Bacillati</taxon>
        <taxon>Actinomycetota</taxon>
        <taxon>Actinomycetes</taxon>
        <taxon>Kitasatosporales</taxon>
        <taxon>Streptomycetaceae</taxon>
        <taxon>Streptomyces</taxon>
    </lineage>
</organism>
<accession>A0ABZ1QQH6</accession>
<proteinExistence type="predicted"/>